<proteinExistence type="predicted"/>
<accession>A0A0C9XFK0</accession>
<dbReference type="AlphaFoldDB" id="A0A0C9XFK0"/>
<gene>
    <name evidence="2" type="ORF">PISMIDRAFT_690647</name>
</gene>
<evidence type="ECO:0000313" key="2">
    <source>
        <dbReference type="EMBL" id="KIK11025.1"/>
    </source>
</evidence>
<feature type="region of interest" description="Disordered" evidence="1">
    <location>
        <begin position="1"/>
        <end position="35"/>
    </location>
</feature>
<dbReference type="HOGENOM" id="CLU_2441727_0_0_1"/>
<evidence type="ECO:0000313" key="3">
    <source>
        <dbReference type="Proteomes" id="UP000054018"/>
    </source>
</evidence>
<protein>
    <submittedName>
        <fullName evidence="2">Uncharacterized protein</fullName>
    </submittedName>
</protein>
<sequence>MIPPSTAGTGWQGEDKTYMTAPGSDQYRPESASLPRSKHMYADQIERENDTHVPIERLLTDMLLVALPLNNIKTGPHAGLFFARGIKHLN</sequence>
<reference evidence="2 3" key="1">
    <citation type="submission" date="2014-04" db="EMBL/GenBank/DDBJ databases">
        <authorList>
            <consortium name="DOE Joint Genome Institute"/>
            <person name="Kuo A."/>
            <person name="Kohler A."/>
            <person name="Costa M.D."/>
            <person name="Nagy L.G."/>
            <person name="Floudas D."/>
            <person name="Copeland A."/>
            <person name="Barry K.W."/>
            <person name="Cichocki N."/>
            <person name="Veneault-Fourrey C."/>
            <person name="LaButti K."/>
            <person name="Lindquist E.A."/>
            <person name="Lipzen A."/>
            <person name="Lundell T."/>
            <person name="Morin E."/>
            <person name="Murat C."/>
            <person name="Sun H."/>
            <person name="Tunlid A."/>
            <person name="Henrissat B."/>
            <person name="Grigoriev I.V."/>
            <person name="Hibbett D.S."/>
            <person name="Martin F."/>
            <person name="Nordberg H.P."/>
            <person name="Cantor M.N."/>
            <person name="Hua S.X."/>
        </authorList>
    </citation>
    <scope>NUCLEOTIDE SEQUENCE [LARGE SCALE GENOMIC DNA]</scope>
    <source>
        <strain evidence="2 3">441</strain>
    </source>
</reference>
<dbReference type="EMBL" id="KN834326">
    <property type="protein sequence ID" value="KIK11025.1"/>
    <property type="molecule type" value="Genomic_DNA"/>
</dbReference>
<name>A0A0C9XFK0_9AGAM</name>
<dbReference type="Proteomes" id="UP000054018">
    <property type="component" value="Unassembled WGS sequence"/>
</dbReference>
<evidence type="ECO:0000256" key="1">
    <source>
        <dbReference type="SAM" id="MobiDB-lite"/>
    </source>
</evidence>
<reference evidence="3" key="2">
    <citation type="submission" date="2015-01" db="EMBL/GenBank/DDBJ databases">
        <title>Evolutionary Origins and Diversification of the Mycorrhizal Mutualists.</title>
        <authorList>
            <consortium name="DOE Joint Genome Institute"/>
            <consortium name="Mycorrhizal Genomics Consortium"/>
            <person name="Kohler A."/>
            <person name="Kuo A."/>
            <person name="Nagy L.G."/>
            <person name="Floudas D."/>
            <person name="Copeland A."/>
            <person name="Barry K.W."/>
            <person name="Cichocki N."/>
            <person name="Veneault-Fourrey C."/>
            <person name="LaButti K."/>
            <person name="Lindquist E.A."/>
            <person name="Lipzen A."/>
            <person name="Lundell T."/>
            <person name="Morin E."/>
            <person name="Murat C."/>
            <person name="Riley R."/>
            <person name="Ohm R."/>
            <person name="Sun H."/>
            <person name="Tunlid A."/>
            <person name="Henrissat B."/>
            <person name="Grigoriev I.V."/>
            <person name="Hibbett D.S."/>
            <person name="Martin F."/>
        </authorList>
    </citation>
    <scope>NUCLEOTIDE SEQUENCE [LARGE SCALE GENOMIC DNA]</scope>
    <source>
        <strain evidence="3">441</strain>
    </source>
</reference>
<keyword evidence="3" id="KW-1185">Reference proteome</keyword>
<organism evidence="2 3">
    <name type="scientific">Pisolithus microcarpus 441</name>
    <dbReference type="NCBI Taxonomy" id="765257"/>
    <lineage>
        <taxon>Eukaryota</taxon>
        <taxon>Fungi</taxon>
        <taxon>Dikarya</taxon>
        <taxon>Basidiomycota</taxon>
        <taxon>Agaricomycotina</taxon>
        <taxon>Agaricomycetes</taxon>
        <taxon>Agaricomycetidae</taxon>
        <taxon>Boletales</taxon>
        <taxon>Sclerodermatineae</taxon>
        <taxon>Pisolithaceae</taxon>
        <taxon>Pisolithus</taxon>
    </lineage>
</organism>